<dbReference type="AlphaFoldDB" id="A0AAV4LL45"/>
<sequence length="48" mass="5862">MRLYVRLTRKGGVKMNDSQDFVFIDVRGSEVTEDDCWEWIHLLWEEEE</sequence>
<gene>
    <name evidence="1" type="ORF">DNHGIG_40320</name>
</gene>
<keyword evidence="2" id="KW-1185">Reference proteome</keyword>
<name>A0AAV4LL45_9BACL</name>
<dbReference type="EMBL" id="BOQE01000002">
    <property type="protein sequence ID" value="GIM48483.1"/>
    <property type="molecule type" value="Genomic_DNA"/>
</dbReference>
<dbReference type="Proteomes" id="UP001057291">
    <property type="component" value="Unassembled WGS sequence"/>
</dbReference>
<evidence type="ECO:0000313" key="2">
    <source>
        <dbReference type="Proteomes" id="UP001057291"/>
    </source>
</evidence>
<evidence type="ECO:0000313" key="1">
    <source>
        <dbReference type="EMBL" id="GIM48483.1"/>
    </source>
</evidence>
<organism evidence="1 2">
    <name type="scientific">Collibacillus ludicampi</name>
    <dbReference type="NCBI Taxonomy" id="2771369"/>
    <lineage>
        <taxon>Bacteria</taxon>
        <taxon>Bacillati</taxon>
        <taxon>Bacillota</taxon>
        <taxon>Bacilli</taxon>
        <taxon>Bacillales</taxon>
        <taxon>Alicyclobacillaceae</taxon>
        <taxon>Collibacillus</taxon>
    </lineage>
</organism>
<protein>
    <submittedName>
        <fullName evidence="1">Uncharacterized protein</fullName>
    </submittedName>
</protein>
<comment type="caution">
    <text evidence="1">The sequence shown here is derived from an EMBL/GenBank/DDBJ whole genome shotgun (WGS) entry which is preliminary data.</text>
</comment>
<reference evidence="1" key="1">
    <citation type="journal article" date="2023" name="Int. J. Syst. Evol. Microbiol.">
        <title>Collibacillus ludicampi gen. nov., sp. nov., a new soil bacterium of the family Alicyclobacillaceae.</title>
        <authorList>
            <person name="Jojima T."/>
            <person name="Ioku Y."/>
            <person name="Fukuta Y."/>
            <person name="Shirasaka N."/>
            <person name="Matsumura Y."/>
            <person name="Mori M."/>
        </authorList>
    </citation>
    <scope>NUCLEOTIDE SEQUENCE</scope>
    <source>
        <strain evidence="1">TP075</strain>
    </source>
</reference>
<proteinExistence type="predicted"/>
<accession>A0AAV4LL45</accession>